<protein>
    <submittedName>
        <fullName evidence="2">Catechol 2,3-dioxygenase-like lactoylglutathione lyase family enzyme</fullName>
    </submittedName>
</protein>
<dbReference type="InterPro" id="IPR037523">
    <property type="entry name" value="VOC_core"/>
</dbReference>
<keyword evidence="3" id="KW-1185">Reference proteome</keyword>
<dbReference type="InterPro" id="IPR029068">
    <property type="entry name" value="Glyas_Bleomycin-R_OHBP_Dase"/>
</dbReference>
<keyword evidence="2" id="KW-0560">Oxidoreductase</keyword>
<feature type="domain" description="VOC" evidence="1">
    <location>
        <begin position="3"/>
        <end position="124"/>
    </location>
</feature>
<dbReference type="InterPro" id="IPR050383">
    <property type="entry name" value="GlyoxalaseI/FosfomycinResist"/>
</dbReference>
<dbReference type="PANTHER" id="PTHR21366">
    <property type="entry name" value="GLYOXALASE FAMILY PROTEIN"/>
    <property type="match status" value="1"/>
</dbReference>
<dbReference type="PANTHER" id="PTHR21366:SF22">
    <property type="entry name" value="VOC DOMAIN-CONTAINING PROTEIN"/>
    <property type="match status" value="1"/>
</dbReference>
<dbReference type="SUPFAM" id="SSF54593">
    <property type="entry name" value="Glyoxalase/Bleomycin resistance protein/Dihydroxybiphenyl dioxygenase"/>
    <property type="match status" value="1"/>
</dbReference>
<dbReference type="GO" id="GO:0016829">
    <property type="term" value="F:lyase activity"/>
    <property type="evidence" value="ECO:0007669"/>
    <property type="project" value="UniProtKB-KW"/>
</dbReference>
<keyword evidence="2" id="KW-0456">Lyase</keyword>
<proteinExistence type="predicted"/>
<reference evidence="2 3" key="1">
    <citation type="submission" date="2020-08" db="EMBL/GenBank/DDBJ databases">
        <title>Genomic Encyclopedia of Type Strains, Phase IV (KMG-IV): sequencing the most valuable type-strain genomes for metagenomic binning, comparative biology and taxonomic classification.</title>
        <authorList>
            <person name="Goeker M."/>
        </authorList>
    </citation>
    <scope>NUCLEOTIDE SEQUENCE [LARGE SCALE GENOMIC DNA]</scope>
    <source>
        <strain evidence="2 3">DSM 28101</strain>
    </source>
</reference>
<dbReference type="Gene3D" id="3.10.180.10">
    <property type="entry name" value="2,3-Dihydroxybiphenyl 1,2-Dioxygenase, domain 1"/>
    <property type="match status" value="1"/>
</dbReference>
<evidence type="ECO:0000313" key="3">
    <source>
        <dbReference type="Proteomes" id="UP000530571"/>
    </source>
</evidence>
<keyword evidence="2" id="KW-0223">Dioxygenase</keyword>
<dbReference type="AlphaFoldDB" id="A0A7W6KHU0"/>
<dbReference type="EMBL" id="JACIDZ010000004">
    <property type="protein sequence ID" value="MBB4121546.1"/>
    <property type="molecule type" value="Genomic_DNA"/>
</dbReference>
<evidence type="ECO:0000259" key="1">
    <source>
        <dbReference type="PROSITE" id="PS51819"/>
    </source>
</evidence>
<organism evidence="2 3">
    <name type="scientific">Martelella radicis</name>
    <dbReference type="NCBI Taxonomy" id="1397476"/>
    <lineage>
        <taxon>Bacteria</taxon>
        <taxon>Pseudomonadati</taxon>
        <taxon>Pseudomonadota</taxon>
        <taxon>Alphaproteobacteria</taxon>
        <taxon>Hyphomicrobiales</taxon>
        <taxon>Aurantimonadaceae</taxon>
        <taxon>Martelella</taxon>
    </lineage>
</organism>
<dbReference type="PROSITE" id="PS51819">
    <property type="entry name" value="VOC"/>
    <property type="match status" value="1"/>
</dbReference>
<dbReference type="Pfam" id="PF12681">
    <property type="entry name" value="Glyoxalase_2"/>
    <property type="match status" value="1"/>
</dbReference>
<dbReference type="GO" id="GO:0051213">
    <property type="term" value="F:dioxygenase activity"/>
    <property type="evidence" value="ECO:0007669"/>
    <property type="project" value="UniProtKB-KW"/>
</dbReference>
<comment type="caution">
    <text evidence="2">The sequence shown here is derived from an EMBL/GenBank/DDBJ whole genome shotgun (WGS) entry which is preliminary data.</text>
</comment>
<accession>A0A7W6KHU0</accession>
<gene>
    <name evidence="2" type="ORF">GGR30_001464</name>
</gene>
<dbReference type="InterPro" id="IPR025870">
    <property type="entry name" value="Glyoxalase-like_dom"/>
</dbReference>
<dbReference type="RefSeq" id="WP_183484120.1">
    <property type="nucleotide sequence ID" value="NZ_JACIDZ010000004.1"/>
</dbReference>
<evidence type="ECO:0000313" key="2">
    <source>
        <dbReference type="EMBL" id="MBB4121546.1"/>
    </source>
</evidence>
<sequence>MAKPVFINTLVFVSDMNRSVDFYCDLLGQTIAQDHGDFVQLENGLALHMGPALEATMFGAPSGERSRYGRGNLVLYFETDELEAIFARMPLKTDLIHPIETQAWGQKVFRCHDPDGHIVEVGEPM</sequence>
<name>A0A7W6KHU0_9HYPH</name>
<dbReference type="Proteomes" id="UP000530571">
    <property type="component" value="Unassembled WGS sequence"/>
</dbReference>